<evidence type="ECO:0000259" key="1">
    <source>
        <dbReference type="PROSITE" id="PS51186"/>
    </source>
</evidence>
<dbReference type="InterPro" id="IPR000182">
    <property type="entry name" value="GNAT_dom"/>
</dbReference>
<evidence type="ECO:0000313" key="3">
    <source>
        <dbReference type="Proteomes" id="UP000032233"/>
    </source>
</evidence>
<feature type="domain" description="N-acetyltransferase" evidence="1">
    <location>
        <begin position="5"/>
        <end position="169"/>
    </location>
</feature>
<gene>
    <name evidence="2" type="ORF">X474_07535</name>
</gene>
<organism evidence="2 3">
    <name type="scientific">Dethiosulfatarculus sandiegensis</name>
    <dbReference type="NCBI Taxonomy" id="1429043"/>
    <lineage>
        <taxon>Bacteria</taxon>
        <taxon>Pseudomonadati</taxon>
        <taxon>Thermodesulfobacteriota</taxon>
        <taxon>Desulfarculia</taxon>
        <taxon>Desulfarculales</taxon>
        <taxon>Desulfarculaceae</taxon>
        <taxon>Dethiosulfatarculus</taxon>
    </lineage>
</organism>
<dbReference type="EMBL" id="AZAC01000010">
    <property type="protein sequence ID" value="KIX14609.1"/>
    <property type="molecule type" value="Genomic_DNA"/>
</dbReference>
<dbReference type="InterPro" id="IPR016181">
    <property type="entry name" value="Acyl_CoA_acyltransferase"/>
</dbReference>
<dbReference type="GO" id="GO:0016747">
    <property type="term" value="F:acyltransferase activity, transferring groups other than amino-acyl groups"/>
    <property type="evidence" value="ECO:0007669"/>
    <property type="project" value="InterPro"/>
</dbReference>
<evidence type="ECO:0000313" key="2">
    <source>
        <dbReference type="EMBL" id="KIX14609.1"/>
    </source>
</evidence>
<dbReference type="OrthoDB" id="9775804at2"/>
<name>A0A0D2J8V9_9BACT</name>
<accession>A0A0D2J8V9</accession>
<proteinExistence type="predicted"/>
<dbReference type="STRING" id="1429043.X474_07535"/>
<dbReference type="Proteomes" id="UP000032233">
    <property type="component" value="Unassembled WGS sequence"/>
</dbReference>
<dbReference type="Pfam" id="PF00583">
    <property type="entry name" value="Acetyltransf_1"/>
    <property type="match status" value="1"/>
</dbReference>
<dbReference type="PROSITE" id="PS51186">
    <property type="entry name" value="GNAT"/>
    <property type="match status" value="1"/>
</dbReference>
<dbReference type="AlphaFoldDB" id="A0A0D2J8V9"/>
<dbReference type="RefSeq" id="WP_044347704.1">
    <property type="nucleotide sequence ID" value="NZ_AZAC01000010.1"/>
</dbReference>
<reference evidence="2 3" key="1">
    <citation type="submission" date="2013-11" db="EMBL/GenBank/DDBJ databases">
        <title>Metagenomic analysis of a methanogenic consortium involved in long chain n-alkane degradation.</title>
        <authorList>
            <person name="Davidova I.A."/>
            <person name="Callaghan A.V."/>
            <person name="Wawrik B."/>
            <person name="Pruitt S."/>
            <person name="Marks C."/>
            <person name="Duncan K.E."/>
            <person name="Suflita J.M."/>
        </authorList>
    </citation>
    <scope>NUCLEOTIDE SEQUENCE [LARGE SCALE GENOMIC DNA]</scope>
    <source>
        <strain evidence="2 3">SPR</strain>
    </source>
</reference>
<dbReference type="SUPFAM" id="SSF55729">
    <property type="entry name" value="Acyl-CoA N-acyltransferases (Nat)"/>
    <property type="match status" value="1"/>
</dbReference>
<comment type="caution">
    <text evidence="2">The sequence shown here is derived from an EMBL/GenBank/DDBJ whole genome shotgun (WGS) entry which is preliminary data.</text>
</comment>
<protein>
    <recommendedName>
        <fullName evidence="1">N-acetyltransferase domain-containing protein</fullName>
    </recommendedName>
</protein>
<dbReference type="InParanoid" id="A0A0D2J8V9"/>
<sequence length="286" mass="32760">MKGSLKIERLSLKRDLNGIVELHRSELSDQKSLPNDNDLKGWFNLGGPWLAKELAQSYLKTMLKCNAAILVGYLEGRLVGEIEIEPIDEKNAYLAIINIHNSLQGSGLGKNMLLHAFAFLRKRGFLKLITMPESHALGFYANLGFQKNLTRYEVSQDSQDETTHQLWQEENKIPGENILNLGNNQPPIHHHNQFHMSYPKLIGKKSAAPFIWKNRDAPIWLGFSGEDKSNPAWSFLWGEAPSDWVRLFNERAFQMGYPGWFSFCGEKHLGSLSPVDQVEWWEKRLD</sequence>
<dbReference type="CDD" id="cd04301">
    <property type="entry name" value="NAT_SF"/>
    <property type="match status" value="1"/>
</dbReference>
<keyword evidence="3" id="KW-1185">Reference proteome</keyword>
<dbReference type="Gene3D" id="3.40.630.30">
    <property type="match status" value="1"/>
</dbReference>